<keyword evidence="3" id="KW-0963">Cytoplasm</keyword>
<comment type="similarity">
    <text evidence="2">Belongs to the kinesin light chain family.</text>
</comment>
<dbReference type="GO" id="GO:0005737">
    <property type="term" value="C:cytoplasm"/>
    <property type="evidence" value="ECO:0007669"/>
    <property type="project" value="TreeGrafter"/>
</dbReference>
<keyword evidence="6" id="KW-0802">TPR repeat</keyword>
<dbReference type="SMART" id="SM00028">
    <property type="entry name" value="TPR"/>
    <property type="match status" value="7"/>
</dbReference>
<dbReference type="Pfam" id="PF13424">
    <property type="entry name" value="TPR_12"/>
    <property type="match status" value="3"/>
</dbReference>
<dbReference type="SUPFAM" id="SSF48452">
    <property type="entry name" value="TPR-like"/>
    <property type="match status" value="2"/>
</dbReference>
<evidence type="ECO:0000256" key="1">
    <source>
        <dbReference type="ARBA" id="ARBA00004245"/>
    </source>
</evidence>
<dbReference type="Pfam" id="PF13374">
    <property type="entry name" value="TPR_10"/>
    <property type="match status" value="1"/>
</dbReference>
<evidence type="ECO:0000313" key="11">
    <source>
        <dbReference type="Proteomes" id="UP000594262"/>
    </source>
</evidence>
<organism evidence="10 11">
    <name type="scientific">Clytia hemisphaerica</name>
    <dbReference type="NCBI Taxonomy" id="252671"/>
    <lineage>
        <taxon>Eukaryota</taxon>
        <taxon>Metazoa</taxon>
        <taxon>Cnidaria</taxon>
        <taxon>Hydrozoa</taxon>
        <taxon>Hydroidolina</taxon>
        <taxon>Leptothecata</taxon>
        <taxon>Obeliida</taxon>
        <taxon>Clytiidae</taxon>
        <taxon>Clytia</taxon>
    </lineage>
</organism>
<evidence type="ECO:0000256" key="8">
    <source>
        <dbReference type="ARBA" id="ARBA00023175"/>
    </source>
</evidence>
<accession>A0A7M5X742</accession>
<reference evidence="10" key="1">
    <citation type="submission" date="2021-01" db="UniProtKB">
        <authorList>
            <consortium name="EnsemblMetazoa"/>
        </authorList>
    </citation>
    <scope>IDENTIFICATION</scope>
</reference>
<evidence type="ECO:0000256" key="2">
    <source>
        <dbReference type="ARBA" id="ARBA00009622"/>
    </source>
</evidence>
<dbReference type="PANTHER" id="PTHR45783:SF3">
    <property type="entry name" value="KINESIN LIGHT CHAIN"/>
    <property type="match status" value="1"/>
</dbReference>
<dbReference type="InterPro" id="IPR027417">
    <property type="entry name" value="P-loop_NTPase"/>
</dbReference>
<dbReference type="GO" id="GO:0019894">
    <property type="term" value="F:kinesin binding"/>
    <property type="evidence" value="ECO:0007669"/>
    <property type="project" value="TreeGrafter"/>
</dbReference>
<dbReference type="GO" id="GO:0005874">
    <property type="term" value="C:microtubule"/>
    <property type="evidence" value="ECO:0007669"/>
    <property type="project" value="UniProtKB-KW"/>
</dbReference>
<keyword evidence="7" id="KW-0175">Coiled coil</keyword>
<comment type="subcellular location">
    <subcellularLocation>
        <location evidence="1">Cytoplasm</location>
        <location evidence="1">Cytoskeleton</location>
    </subcellularLocation>
</comment>
<proteinExistence type="inferred from homology"/>
<keyword evidence="5" id="KW-0677">Repeat</keyword>
<keyword evidence="8" id="KW-0505">Motor protein</keyword>
<evidence type="ECO:0000256" key="7">
    <source>
        <dbReference type="ARBA" id="ARBA00023054"/>
    </source>
</evidence>
<keyword evidence="11" id="KW-1185">Reference proteome</keyword>
<name>A0A7M5X742_9CNID</name>
<sequence length="920" mass="106830">SMMEEKPELVATEDEIRYYKCQKLRGKFDEKLQEKVFDEMQTEDPQEIYKFFETKKKQILKCRKNKSINADQFNLLLPSNGETNVKLFDTSLLIFVLTEFFNSEHHILQKIRNWLQHKTPPELDEQQFNDIFDAVEKPLMDLGVPKEDLERIKKMRVMDAEAKRLLKIKSFNYNCQPPVANHHHREAVIDNIHAAMLLQHADDTKFGVVVSGLPGCGKSEAAKVYWKTFQKKYYEDAVCWVNCNDYMSMLKSFGDIADRCGINTKKPDGSYRKLEEIADLVYRFFSTEQEENIPRKILFIFDNADDQNDVGKFIPTANYDAIHMLITSQCQVWDPRFRVIKLDVFTVEESQIFLQQNIKRDETESTTKQLYEMLGCHPLGMQQAVSYINEHGIDIETYITEFKKRQKEYMSKESDQIGKATVYTTLSLAYERIENEGDSAIIQLINIIAYLDGRDIKKGLLLKCVNEDVSTLNNILHFLSKYSIINISLSNSNTSYAEQQLTCHSLTQAFLKVHQIDKHEEIIQRVGAVFIEDLKRCKNENLKMDGYFWYQHFHHICNGDQDSALLMEFKERQVLLIDLFKTNGDIQRLQFFIEQILNNLLEKHDDDHHVVLQTQHNIAFCLQETGKTKEALEIYRKVEEKQLTTLGSDHQSVLTTQHNIAQCLQKNGKTKEALEIYRQVEQKQLTTFGSDHPELLTTQHNIAQCLQKNGKTKEALEIYRQVEQKQLTTLGSDHQSVLTTQHNIAQCLQKNGKTKEALQIYRKVEEKQLTTLGSDHQSVLTTQHNIAQCLQQTGKTKEALEIYQRVEKKKLTTLGSDHPNVLKTQHCIAQCLQQTGHTKEALEIYRKVEEKQLTTLGSDHQSVLTTQHNIAQCLQKNGKTKEALEIYRQVEQKQLTTFGSDHPELLTTQHNIAQCYKKKR</sequence>
<dbReference type="OrthoDB" id="6022389at2759"/>
<evidence type="ECO:0000256" key="6">
    <source>
        <dbReference type="ARBA" id="ARBA00022803"/>
    </source>
</evidence>
<evidence type="ECO:0000256" key="4">
    <source>
        <dbReference type="ARBA" id="ARBA00022701"/>
    </source>
</evidence>
<dbReference type="InterPro" id="IPR011990">
    <property type="entry name" value="TPR-like_helical_dom_sf"/>
</dbReference>
<evidence type="ECO:0000256" key="5">
    <source>
        <dbReference type="ARBA" id="ARBA00022737"/>
    </source>
</evidence>
<dbReference type="Gene3D" id="1.25.40.10">
    <property type="entry name" value="Tetratricopeptide repeat domain"/>
    <property type="match status" value="2"/>
</dbReference>
<dbReference type="GO" id="GO:0007018">
    <property type="term" value="P:microtubule-based movement"/>
    <property type="evidence" value="ECO:0007669"/>
    <property type="project" value="TreeGrafter"/>
</dbReference>
<dbReference type="InterPro" id="IPR019734">
    <property type="entry name" value="TPR_rpt"/>
</dbReference>
<dbReference type="Gene3D" id="3.40.50.300">
    <property type="entry name" value="P-loop containing nucleotide triphosphate hydrolases"/>
    <property type="match status" value="1"/>
</dbReference>
<dbReference type="SUPFAM" id="SSF52540">
    <property type="entry name" value="P-loop containing nucleoside triphosphate hydrolases"/>
    <property type="match status" value="1"/>
</dbReference>
<keyword evidence="4" id="KW-0493">Microtubule</keyword>
<dbReference type="AlphaFoldDB" id="A0A7M5X742"/>
<dbReference type="Proteomes" id="UP000594262">
    <property type="component" value="Unplaced"/>
</dbReference>
<protein>
    <submittedName>
        <fullName evidence="10">Uncharacterized protein</fullName>
    </submittedName>
</protein>
<dbReference type="InterPro" id="IPR002151">
    <property type="entry name" value="Kinesin_light"/>
</dbReference>
<keyword evidence="9" id="KW-0206">Cytoskeleton</keyword>
<evidence type="ECO:0000256" key="3">
    <source>
        <dbReference type="ARBA" id="ARBA00022490"/>
    </source>
</evidence>
<dbReference type="NCBIfam" id="NF040586">
    <property type="entry name" value="FxSxx_TPR"/>
    <property type="match status" value="1"/>
</dbReference>
<evidence type="ECO:0000256" key="9">
    <source>
        <dbReference type="ARBA" id="ARBA00023212"/>
    </source>
</evidence>
<dbReference type="PANTHER" id="PTHR45783">
    <property type="entry name" value="KINESIN LIGHT CHAIN"/>
    <property type="match status" value="1"/>
</dbReference>
<dbReference type="EnsemblMetazoa" id="CLYHEMT018868.2">
    <property type="protein sequence ID" value="CLYHEMP018868.2"/>
    <property type="gene ID" value="CLYHEMG018868"/>
</dbReference>
<evidence type="ECO:0000313" key="10">
    <source>
        <dbReference type="EnsemblMetazoa" id="CLYHEMP018868.2"/>
    </source>
</evidence>
<dbReference type="GO" id="GO:0005871">
    <property type="term" value="C:kinesin complex"/>
    <property type="evidence" value="ECO:0007669"/>
    <property type="project" value="InterPro"/>
</dbReference>